<dbReference type="AlphaFoldDB" id="A0A133VPV0"/>
<evidence type="ECO:0000313" key="2">
    <source>
        <dbReference type="Proteomes" id="UP000070175"/>
    </source>
</evidence>
<comment type="caution">
    <text evidence="1">The sequence shown here is derived from an EMBL/GenBank/DDBJ whole genome shotgun (WGS) entry which is preliminary data.</text>
</comment>
<reference evidence="1 2" key="1">
    <citation type="journal article" date="2016" name="Sci. Rep.">
        <title>Metabolic traits of an uncultured archaeal lineage -MSBL1- from brine pools of the Red Sea.</title>
        <authorList>
            <person name="Mwirichia R."/>
            <person name="Alam I."/>
            <person name="Rashid M."/>
            <person name="Vinu M."/>
            <person name="Ba-Alawi W."/>
            <person name="Anthony Kamau A."/>
            <person name="Kamanda Ngugi D."/>
            <person name="Goker M."/>
            <person name="Klenk H.P."/>
            <person name="Bajic V."/>
            <person name="Stingl U."/>
        </authorList>
    </citation>
    <scope>NUCLEOTIDE SEQUENCE [LARGE SCALE GENOMIC DNA]</scope>
    <source>
        <strain evidence="1">SCGC-AAA382N08</strain>
    </source>
</reference>
<protein>
    <submittedName>
        <fullName evidence="1">Uncharacterized protein</fullName>
    </submittedName>
</protein>
<organism evidence="1 2">
    <name type="scientific">candidate division MSBL1 archaeon SCGC-AAA382N08</name>
    <dbReference type="NCBI Taxonomy" id="1698285"/>
    <lineage>
        <taxon>Archaea</taxon>
        <taxon>Methanobacteriati</taxon>
        <taxon>Methanobacteriota</taxon>
        <taxon>candidate division MSBL1</taxon>
    </lineage>
</organism>
<gene>
    <name evidence="1" type="ORF">AKJ56_01375</name>
</gene>
<accession>A0A133VPV0</accession>
<proteinExistence type="predicted"/>
<dbReference type="EMBL" id="LHYJ01000015">
    <property type="protein sequence ID" value="KXB08431.1"/>
    <property type="molecule type" value="Genomic_DNA"/>
</dbReference>
<evidence type="ECO:0000313" key="1">
    <source>
        <dbReference type="EMBL" id="KXB08431.1"/>
    </source>
</evidence>
<name>A0A133VPV0_9EURY</name>
<keyword evidence="2" id="KW-1185">Reference proteome</keyword>
<dbReference type="Proteomes" id="UP000070175">
    <property type="component" value="Unassembled WGS sequence"/>
</dbReference>
<sequence length="63" mass="7248">MFYRTLLGVFSLVREVWEWEKDQTIMAKECAVALYLHGGGSDEQGLPKREVADIIWRNMCSVA</sequence>